<evidence type="ECO:0000313" key="3">
    <source>
        <dbReference type="Proteomes" id="UP000266723"/>
    </source>
</evidence>
<keyword evidence="3" id="KW-1185">Reference proteome</keyword>
<feature type="compositionally biased region" description="Low complexity" evidence="1">
    <location>
        <begin position="90"/>
        <end position="111"/>
    </location>
</feature>
<evidence type="ECO:0000256" key="1">
    <source>
        <dbReference type="SAM" id="MobiDB-lite"/>
    </source>
</evidence>
<gene>
    <name evidence="2" type="ORF">DY000_02034421</name>
</gene>
<feature type="compositionally biased region" description="Low complexity" evidence="1">
    <location>
        <begin position="349"/>
        <end position="366"/>
    </location>
</feature>
<dbReference type="Proteomes" id="UP000266723">
    <property type="component" value="Unassembled WGS sequence"/>
</dbReference>
<accession>A0ABQ7DVQ1</accession>
<dbReference type="EMBL" id="QGKV02000649">
    <property type="protein sequence ID" value="KAF3581724.1"/>
    <property type="molecule type" value="Genomic_DNA"/>
</dbReference>
<reference evidence="2 3" key="1">
    <citation type="journal article" date="2020" name="BMC Genomics">
        <title>Intraspecific diversification of the crop wild relative Brassica cretica Lam. using demographic model selection.</title>
        <authorList>
            <person name="Kioukis A."/>
            <person name="Michalopoulou V.A."/>
            <person name="Briers L."/>
            <person name="Pirintsos S."/>
            <person name="Studholme D.J."/>
            <person name="Pavlidis P."/>
            <person name="Sarris P.F."/>
        </authorList>
    </citation>
    <scope>NUCLEOTIDE SEQUENCE [LARGE SCALE GENOMIC DNA]</scope>
    <source>
        <strain evidence="3">cv. PFS-1207/04</strain>
    </source>
</reference>
<proteinExistence type="predicted"/>
<feature type="region of interest" description="Disordered" evidence="1">
    <location>
        <begin position="432"/>
        <end position="465"/>
    </location>
</feature>
<organism evidence="2 3">
    <name type="scientific">Brassica cretica</name>
    <name type="common">Mustard</name>
    <dbReference type="NCBI Taxonomy" id="69181"/>
    <lineage>
        <taxon>Eukaryota</taxon>
        <taxon>Viridiplantae</taxon>
        <taxon>Streptophyta</taxon>
        <taxon>Embryophyta</taxon>
        <taxon>Tracheophyta</taxon>
        <taxon>Spermatophyta</taxon>
        <taxon>Magnoliopsida</taxon>
        <taxon>eudicotyledons</taxon>
        <taxon>Gunneridae</taxon>
        <taxon>Pentapetalae</taxon>
        <taxon>rosids</taxon>
        <taxon>malvids</taxon>
        <taxon>Brassicales</taxon>
        <taxon>Brassicaceae</taxon>
        <taxon>Brassiceae</taxon>
        <taxon>Brassica</taxon>
    </lineage>
</organism>
<feature type="compositionally biased region" description="Basic and acidic residues" evidence="1">
    <location>
        <begin position="432"/>
        <end position="442"/>
    </location>
</feature>
<sequence length="465" mass="52645">MKRVFLGSSKKEPADSRTIQKVEVLILRVDENGMLRDEEGRTRNSTGQSINAQGVVIPDLLDYIMAKRDEQHVSGELSRVEEAGTEDATSRSPDITTSTSTDDKTSTSIDMSTHKSTDVSSCVLVPDVDREITMEDFLELKDETTPENLDHNLEKKLDEHQHTSEKDLETSLEASIDRHQPDEVDRQPPHIIDLHPFDIDRHRQPLIDRHHPPNIDRCPLLDLPPGCIIEMEPIEERMYMSKASHLAVPKHQRPPIWTEEAAGLHKRMKRIHDPAKIVVPCAVIEVEFPIPPDKSVHLDSYSEILDDHQHVEASQRGLRFQDEVYKVPAEPVSVDTDRIPSIDTNKPASIDTTTSPSIDTTPSTSIGAITSPSIDTGRLSEQKEFDVCENIFNGDTTTRSDMSGGKKRRHWKKRKRIMGDSQLSLIPRFSDGKTSKEEELIYQKRSTTTSHCRSTEHHEYRSIAT</sequence>
<feature type="region of interest" description="Disordered" evidence="1">
    <location>
        <begin position="335"/>
        <end position="374"/>
    </location>
</feature>
<feature type="region of interest" description="Disordered" evidence="1">
    <location>
        <begin position="73"/>
        <end position="115"/>
    </location>
</feature>
<feature type="compositionally biased region" description="Basic and acidic residues" evidence="1">
    <location>
        <begin position="73"/>
        <end position="82"/>
    </location>
</feature>
<evidence type="ECO:0000313" key="2">
    <source>
        <dbReference type="EMBL" id="KAF3581724.1"/>
    </source>
</evidence>
<comment type="caution">
    <text evidence="2">The sequence shown here is derived from an EMBL/GenBank/DDBJ whole genome shotgun (WGS) entry which is preliminary data.</text>
</comment>
<name>A0ABQ7DVQ1_BRACR</name>
<feature type="compositionally biased region" description="Basic and acidic residues" evidence="1">
    <location>
        <begin position="453"/>
        <end position="465"/>
    </location>
</feature>
<protein>
    <submittedName>
        <fullName evidence="2">Uncharacterized protein</fullName>
    </submittedName>
</protein>